<keyword evidence="5 7" id="KW-0408">Iron</keyword>
<keyword evidence="4 8" id="KW-0560">Oxidoreductase</keyword>
<accession>A0A840QKD4</accession>
<dbReference type="PRINTS" id="PR00385">
    <property type="entry name" value="P450"/>
</dbReference>
<evidence type="ECO:0000256" key="4">
    <source>
        <dbReference type="ARBA" id="ARBA00023002"/>
    </source>
</evidence>
<dbReference type="GO" id="GO:0016705">
    <property type="term" value="F:oxidoreductase activity, acting on paired donors, with incorporation or reduction of molecular oxygen"/>
    <property type="evidence" value="ECO:0007669"/>
    <property type="project" value="InterPro"/>
</dbReference>
<name>A0A840QKD4_9PSEU</name>
<evidence type="ECO:0000256" key="2">
    <source>
        <dbReference type="ARBA" id="ARBA00022617"/>
    </source>
</evidence>
<organism evidence="9 10">
    <name type="scientific">Saccharopolyspora phatthalungensis</name>
    <dbReference type="NCBI Taxonomy" id="664693"/>
    <lineage>
        <taxon>Bacteria</taxon>
        <taxon>Bacillati</taxon>
        <taxon>Actinomycetota</taxon>
        <taxon>Actinomycetes</taxon>
        <taxon>Pseudonocardiales</taxon>
        <taxon>Pseudonocardiaceae</taxon>
        <taxon>Saccharopolyspora</taxon>
    </lineage>
</organism>
<protein>
    <submittedName>
        <fullName evidence="9">Pentalenene oxygenase</fullName>
        <ecNumber evidence="9">1.14.15.32</ecNumber>
    </submittedName>
</protein>
<dbReference type="Pfam" id="PF00067">
    <property type="entry name" value="p450"/>
    <property type="match status" value="1"/>
</dbReference>
<sequence length="441" mass="48158">METTCTAAAAPGAIPVLGHVPRLLRDPLGFWGTLPSYGDLVTVRVGTIRAVVVCTPELTRHVLLNDKIFDKGGLAYDVARPILGNGLGTCPHSQHRRQRRLIQPAFNPQRLPGYSRVIARRAAAVVDAWQPGQAVDVLTEMTAITTHALAETVLGTALAADVHAELTENVNLIVLQSLRRIILPDVINNFPLPANLRYNRATARVKQIAHGIITERRRAGSTDHDDMLSMLLATTDFDGGSLSDAELVDQIMTFFFAGIETTAVTLSWALRLLSDHPDIQDQLHAEVDQVLTGDPVDHLPELVLTARIINEALRLYPPTWLLTRIASTDTELGGHPIAAGTTVVFSSYLIHRRPDEHPNAQRFDPDRWNTPPGRHAYVPFGGGARKCIGEGFALAEATLVLATIARRWRLAPIPSQRGRILPGGTIRPKGLRLRAIARSSS</sequence>
<dbReference type="SUPFAM" id="SSF48264">
    <property type="entry name" value="Cytochrome P450"/>
    <property type="match status" value="1"/>
</dbReference>
<evidence type="ECO:0000256" key="6">
    <source>
        <dbReference type="ARBA" id="ARBA00023033"/>
    </source>
</evidence>
<dbReference type="AlphaFoldDB" id="A0A840QKD4"/>
<dbReference type="GO" id="GO:0005506">
    <property type="term" value="F:iron ion binding"/>
    <property type="evidence" value="ECO:0007669"/>
    <property type="project" value="InterPro"/>
</dbReference>
<dbReference type="GO" id="GO:0020037">
    <property type="term" value="F:heme binding"/>
    <property type="evidence" value="ECO:0007669"/>
    <property type="project" value="InterPro"/>
</dbReference>
<gene>
    <name evidence="9" type="ORF">BJ970_007529</name>
</gene>
<comment type="cofactor">
    <cofactor evidence="7">
        <name>heme</name>
        <dbReference type="ChEBI" id="CHEBI:30413"/>
    </cofactor>
</comment>
<dbReference type="Gene3D" id="1.10.630.10">
    <property type="entry name" value="Cytochrome P450"/>
    <property type="match status" value="1"/>
</dbReference>
<dbReference type="InterPro" id="IPR036396">
    <property type="entry name" value="Cyt_P450_sf"/>
</dbReference>
<dbReference type="PANTHER" id="PTHR24291:SF50">
    <property type="entry name" value="BIFUNCTIONAL ALBAFLAVENONE MONOOXYGENASE_TERPENE SYNTHASE"/>
    <property type="match status" value="1"/>
</dbReference>
<evidence type="ECO:0000313" key="10">
    <source>
        <dbReference type="Proteomes" id="UP000584374"/>
    </source>
</evidence>
<evidence type="ECO:0000256" key="5">
    <source>
        <dbReference type="ARBA" id="ARBA00023004"/>
    </source>
</evidence>
<evidence type="ECO:0000256" key="7">
    <source>
        <dbReference type="PIRSR" id="PIRSR602401-1"/>
    </source>
</evidence>
<dbReference type="InterPro" id="IPR002401">
    <property type="entry name" value="Cyt_P450_E_grp-I"/>
</dbReference>
<reference evidence="9 10" key="1">
    <citation type="submission" date="2020-08" db="EMBL/GenBank/DDBJ databases">
        <title>Sequencing the genomes of 1000 actinobacteria strains.</title>
        <authorList>
            <person name="Klenk H.-P."/>
        </authorList>
    </citation>
    <scope>NUCLEOTIDE SEQUENCE [LARGE SCALE GENOMIC DNA]</scope>
    <source>
        <strain evidence="9 10">DSM 45584</strain>
    </source>
</reference>
<keyword evidence="10" id="KW-1185">Reference proteome</keyword>
<keyword evidence="2 7" id="KW-0349">Heme</keyword>
<keyword evidence="6 8" id="KW-0503">Monooxygenase</keyword>
<dbReference type="EC" id="1.14.15.32" evidence="9"/>
<dbReference type="InterPro" id="IPR001128">
    <property type="entry name" value="Cyt_P450"/>
</dbReference>
<dbReference type="PANTHER" id="PTHR24291">
    <property type="entry name" value="CYTOCHROME P450 FAMILY 4"/>
    <property type="match status" value="1"/>
</dbReference>
<dbReference type="GO" id="GO:0004497">
    <property type="term" value="F:monooxygenase activity"/>
    <property type="evidence" value="ECO:0007669"/>
    <property type="project" value="UniProtKB-KW"/>
</dbReference>
<evidence type="ECO:0000256" key="3">
    <source>
        <dbReference type="ARBA" id="ARBA00022723"/>
    </source>
</evidence>
<evidence type="ECO:0000256" key="1">
    <source>
        <dbReference type="ARBA" id="ARBA00010617"/>
    </source>
</evidence>
<dbReference type="RefSeq" id="WP_184732984.1">
    <property type="nucleotide sequence ID" value="NZ_JACHIW010000003.1"/>
</dbReference>
<feature type="binding site" description="axial binding residue" evidence="7">
    <location>
        <position position="387"/>
    </location>
    <ligand>
        <name>heme</name>
        <dbReference type="ChEBI" id="CHEBI:30413"/>
    </ligand>
    <ligandPart>
        <name>Fe</name>
        <dbReference type="ChEBI" id="CHEBI:18248"/>
    </ligandPart>
</feature>
<dbReference type="Proteomes" id="UP000584374">
    <property type="component" value="Unassembled WGS sequence"/>
</dbReference>
<comment type="similarity">
    <text evidence="1 8">Belongs to the cytochrome P450 family.</text>
</comment>
<dbReference type="InterPro" id="IPR050196">
    <property type="entry name" value="Cytochrome_P450_Monoox"/>
</dbReference>
<dbReference type="EMBL" id="JACHIW010000003">
    <property type="protein sequence ID" value="MBB5159929.1"/>
    <property type="molecule type" value="Genomic_DNA"/>
</dbReference>
<proteinExistence type="inferred from homology"/>
<keyword evidence="3 7" id="KW-0479">Metal-binding</keyword>
<dbReference type="CDD" id="cd11049">
    <property type="entry name" value="CYP170A1-like"/>
    <property type="match status" value="1"/>
</dbReference>
<dbReference type="PRINTS" id="PR00463">
    <property type="entry name" value="EP450I"/>
</dbReference>
<evidence type="ECO:0000256" key="8">
    <source>
        <dbReference type="RuleBase" id="RU000461"/>
    </source>
</evidence>
<dbReference type="InterPro" id="IPR017972">
    <property type="entry name" value="Cyt_P450_CS"/>
</dbReference>
<evidence type="ECO:0000313" key="9">
    <source>
        <dbReference type="EMBL" id="MBB5159929.1"/>
    </source>
</evidence>
<dbReference type="PROSITE" id="PS00086">
    <property type="entry name" value="CYTOCHROME_P450"/>
    <property type="match status" value="1"/>
</dbReference>
<comment type="caution">
    <text evidence="9">The sequence shown here is derived from an EMBL/GenBank/DDBJ whole genome shotgun (WGS) entry which is preliminary data.</text>
</comment>